<evidence type="ECO:0000256" key="3">
    <source>
        <dbReference type="ARBA" id="ARBA00022679"/>
    </source>
</evidence>
<dbReference type="GO" id="GO:0005576">
    <property type="term" value="C:extracellular region"/>
    <property type="evidence" value="ECO:0007669"/>
    <property type="project" value="TreeGrafter"/>
</dbReference>
<evidence type="ECO:0000313" key="10">
    <source>
        <dbReference type="Proteomes" id="UP000285023"/>
    </source>
</evidence>
<dbReference type="NCBIfam" id="NF004785">
    <property type="entry name" value="PRK06132.1-2"/>
    <property type="match status" value="1"/>
</dbReference>
<comment type="pathway">
    <text evidence="1 7">Cell wall biogenesis; peptidoglycan biosynthesis.</text>
</comment>
<protein>
    <submittedName>
        <fullName evidence="9">L,D-transpeptidase</fullName>
    </submittedName>
</protein>
<dbReference type="CDD" id="cd16913">
    <property type="entry name" value="YkuD_like"/>
    <property type="match status" value="1"/>
</dbReference>
<dbReference type="PIRSF" id="PIRSF029342">
    <property type="entry name" value="UCP029342_ErfK/YbiS/YcfS/YnhG"/>
    <property type="match status" value="1"/>
</dbReference>
<evidence type="ECO:0000256" key="5">
    <source>
        <dbReference type="ARBA" id="ARBA00022984"/>
    </source>
</evidence>
<dbReference type="SUPFAM" id="SSF141523">
    <property type="entry name" value="L,D-transpeptidase catalytic domain-like"/>
    <property type="match status" value="1"/>
</dbReference>
<dbReference type="InterPro" id="IPR050979">
    <property type="entry name" value="LD-transpeptidase"/>
</dbReference>
<keyword evidence="5 7" id="KW-0573">Peptidoglycan synthesis</keyword>
<sequence length="312" mass="33178">MKGAFIAAVLLGLAPPPTEPTLATGSISEAAQKLKPGEYLWAPDIAPDGPLLLVVSLKTQRAIIYRNGIPIGVSTVSTGRKGHETPTGVFTVLQRHVEHYSSKYDNAPMPYMQRLTWGGIALHGGNLPGYPASHGCIRLPTQFARLLYGETKLGMTVVITNEAVVPRIAPAESLLGRSSGLIATGDVWQPSLAPDGPVSIVISAGDRRMVVLRNGTVIGRSAVKIDGPVTQTSAYVMGADRQSWVRIGLPGQDGAVTEKLRGRIHASDMVRQQVEAILKPGTTVVVTPDSLTASEAGRPMTVIENEEDVQRD</sequence>
<dbReference type="Gene3D" id="2.40.440.10">
    <property type="entry name" value="L,D-transpeptidase catalytic domain-like"/>
    <property type="match status" value="1"/>
</dbReference>
<keyword evidence="3" id="KW-0808">Transferase</keyword>
<feature type="active site" description="Proton donor/acceptor" evidence="7">
    <location>
        <position position="123"/>
    </location>
</feature>
<dbReference type="InterPro" id="IPR016915">
    <property type="entry name" value="UCP029342"/>
</dbReference>
<evidence type="ECO:0000256" key="2">
    <source>
        <dbReference type="ARBA" id="ARBA00005992"/>
    </source>
</evidence>
<evidence type="ECO:0000256" key="6">
    <source>
        <dbReference type="ARBA" id="ARBA00023316"/>
    </source>
</evidence>
<dbReference type="EMBL" id="QXTF01000002">
    <property type="protein sequence ID" value="RIX29217.1"/>
    <property type="molecule type" value="Genomic_DNA"/>
</dbReference>
<evidence type="ECO:0000259" key="8">
    <source>
        <dbReference type="PROSITE" id="PS52029"/>
    </source>
</evidence>
<dbReference type="InterPro" id="IPR038063">
    <property type="entry name" value="Transpep_catalytic_dom"/>
</dbReference>
<name>A0A418PZP0_9SPHN</name>
<dbReference type="OrthoDB" id="463216at2"/>
<evidence type="ECO:0000256" key="4">
    <source>
        <dbReference type="ARBA" id="ARBA00022960"/>
    </source>
</evidence>
<evidence type="ECO:0000256" key="7">
    <source>
        <dbReference type="PROSITE-ProRule" id="PRU01373"/>
    </source>
</evidence>
<dbReference type="PANTHER" id="PTHR30582">
    <property type="entry name" value="L,D-TRANSPEPTIDASE"/>
    <property type="match status" value="1"/>
</dbReference>
<dbReference type="PROSITE" id="PS52029">
    <property type="entry name" value="LD_TPASE"/>
    <property type="match status" value="1"/>
</dbReference>
<organism evidence="9 10">
    <name type="scientific">Sphingomonas edaphi</name>
    <dbReference type="NCBI Taxonomy" id="2315689"/>
    <lineage>
        <taxon>Bacteria</taxon>
        <taxon>Pseudomonadati</taxon>
        <taxon>Pseudomonadota</taxon>
        <taxon>Alphaproteobacteria</taxon>
        <taxon>Sphingomonadales</taxon>
        <taxon>Sphingomonadaceae</taxon>
        <taxon>Sphingomonas</taxon>
    </lineage>
</organism>
<keyword evidence="4 7" id="KW-0133">Cell shape</keyword>
<proteinExistence type="inferred from homology"/>
<feature type="domain" description="L,D-TPase catalytic" evidence="8">
    <location>
        <begin position="51"/>
        <end position="160"/>
    </location>
</feature>
<dbReference type="GO" id="GO:0018104">
    <property type="term" value="P:peptidoglycan-protein cross-linking"/>
    <property type="evidence" value="ECO:0007669"/>
    <property type="project" value="TreeGrafter"/>
</dbReference>
<accession>A0A418PZP0</accession>
<dbReference type="GO" id="GO:0016740">
    <property type="term" value="F:transferase activity"/>
    <property type="evidence" value="ECO:0007669"/>
    <property type="project" value="UniProtKB-KW"/>
</dbReference>
<evidence type="ECO:0000313" key="9">
    <source>
        <dbReference type="EMBL" id="RIX29217.1"/>
    </source>
</evidence>
<feature type="active site" description="Nucleophile" evidence="7">
    <location>
        <position position="136"/>
    </location>
</feature>
<dbReference type="Proteomes" id="UP000285023">
    <property type="component" value="Unassembled WGS sequence"/>
</dbReference>
<dbReference type="GO" id="GO:0071972">
    <property type="term" value="F:peptidoglycan L,D-transpeptidase activity"/>
    <property type="evidence" value="ECO:0007669"/>
    <property type="project" value="TreeGrafter"/>
</dbReference>
<gene>
    <name evidence="9" type="ORF">D3M59_07875</name>
</gene>
<comment type="similarity">
    <text evidence="2">Belongs to the YkuD family.</text>
</comment>
<dbReference type="PANTHER" id="PTHR30582:SF2">
    <property type="entry name" value="L,D-TRANSPEPTIDASE YCIB-RELATED"/>
    <property type="match status" value="1"/>
</dbReference>
<dbReference type="RefSeq" id="WP_119533105.1">
    <property type="nucleotide sequence ID" value="NZ_QXTF01000002.1"/>
</dbReference>
<dbReference type="InterPro" id="IPR005490">
    <property type="entry name" value="LD_TPept_cat_dom"/>
</dbReference>
<dbReference type="UniPathway" id="UPA00219"/>
<keyword evidence="6 7" id="KW-0961">Cell wall biogenesis/degradation</keyword>
<dbReference type="GO" id="GO:0071555">
    <property type="term" value="P:cell wall organization"/>
    <property type="evidence" value="ECO:0007669"/>
    <property type="project" value="UniProtKB-UniRule"/>
</dbReference>
<dbReference type="Pfam" id="PF03734">
    <property type="entry name" value="YkuD"/>
    <property type="match status" value="1"/>
</dbReference>
<dbReference type="AlphaFoldDB" id="A0A418PZP0"/>
<keyword evidence="10" id="KW-1185">Reference proteome</keyword>
<evidence type="ECO:0000256" key="1">
    <source>
        <dbReference type="ARBA" id="ARBA00004752"/>
    </source>
</evidence>
<reference evidence="9 10" key="1">
    <citation type="submission" date="2018-09" db="EMBL/GenBank/DDBJ databases">
        <title>Sphingomonas sp. DAC4.</title>
        <authorList>
            <person name="Seo T."/>
        </authorList>
    </citation>
    <scope>NUCLEOTIDE SEQUENCE [LARGE SCALE GENOMIC DNA]</scope>
    <source>
        <strain evidence="9 10">DAC4</strain>
    </source>
</reference>
<comment type="caution">
    <text evidence="9">The sequence shown here is derived from an EMBL/GenBank/DDBJ whole genome shotgun (WGS) entry which is preliminary data.</text>
</comment>
<dbReference type="GO" id="GO:0008360">
    <property type="term" value="P:regulation of cell shape"/>
    <property type="evidence" value="ECO:0007669"/>
    <property type="project" value="UniProtKB-UniRule"/>
</dbReference>